<dbReference type="Proteomes" id="UP000799429">
    <property type="component" value="Unassembled WGS sequence"/>
</dbReference>
<dbReference type="InterPro" id="IPR003439">
    <property type="entry name" value="ABC_transporter-like_ATP-bd"/>
</dbReference>
<feature type="transmembrane region" description="Helical" evidence="12">
    <location>
        <begin position="556"/>
        <end position="576"/>
    </location>
</feature>
<dbReference type="CDD" id="cd03250">
    <property type="entry name" value="ABCC_MRP_domain1"/>
    <property type="match status" value="1"/>
</dbReference>
<keyword evidence="3" id="KW-0813">Transport</keyword>
<evidence type="ECO:0000256" key="7">
    <source>
        <dbReference type="ARBA" id="ARBA00022840"/>
    </source>
</evidence>
<dbReference type="InterPro" id="IPR027417">
    <property type="entry name" value="P-loop_NTPase"/>
</dbReference>
<dbReference type="FunFam" id="3.40.50.300:FF:000825">
    <property type="entry name" value="ABC bile acid transporter"/>
    <property type="match status" value="1"/>
</dbReference>
<evidence type="ECO:0000256" key="6">
    <source>
        <dbReference type="ARBA" id="ARBA00022741"/>
    </source>
</evidence>
<keyword evidence="10" id="KW-0325">Glycoprotein</keyword>
<keyword evidence="8 12" id="KW-1133">Transmembrane helix</keyword>
<evidence type="ECO:0000256" key="12">
    <source>
        <dbReference type="SAM" id="Phobius"/>
    </source>
</evidence>
<feature type="transmembrane region" description="Helical" evidence="12">
    <location>
        <begin position="418"/>
        <end position="436"/>
    </location>
</feature>
<dbReference type="GO" id="GO:0016887">
    <property type="term" value="F:ATP hydrolysis activity"/>
    <property type="evidence" value="ECO:0007669"/>
    <property type="project" value="InterPro"/>
</dbReference>
<feature type="transmembrane region" description="Helical" evidence="12">
    <location>
        <begin position="7"/>
        <end position="25"/>
    </location>
</feature>
<feature type="transmembrane region" description="Helical" evidence="12">
    <location>
        <begin position="1221"/>
        <end position="1240"/>
    </location>
</feature>
<comment type="caution">
    <text evidence="15">The sequence shown here is derived from an EMBL/GenBank/DDBJ whole genome shotgun (WGS) entry which is preliminary data.</text>
</comment>
<feature type="transmembrane region" description="Helical" evidence="12">
    <location>
        <begin position="132"/>
        <end position="149"/>
    </location>
</feature>
<evidence type="ECO:0000256" key="8">
    <source>
        <dbReference type="ARBA" id="ARBA00022989"/>
    </source>
</evidence>
<keyword evidence="15" id="KW-0378">Hydrolase</keyword>
<evidence type="ECO:0000313" key="15">
    <source>
        <dbReference type="EMBL" id="KAF2836953.1"/>
    </source>
</evidence>
<evidence type="ECO:0000256" key="1">
    <source>
        <dbReference type="ARBA" id="ARBA00004141"/>
    </source>
</evidence>
<evidence type="ECO:0000256" key="9">
    <source>
        <dbReference type="ARBA" id="ARBA00023136"/>
    </source>
</evidence>
<dbReference type="InterPro" id="IPR050173">
    <property type="entry name" value="ABC_transporter_C-like"/>
</dbReference>
<evidence type="ECO:0000313" key="16">
    <source>
        <dbReference type="Proteomes" id="UP000799429"/>
    </source>
</evidence>
<dbReference type="SUPFAM" id="SSF52540">
    <property type="entry name" value="P-loop containing nucleoside triphosphate hydrolases"/>
    <property type="match status" value="2"/>
</dbReference>
<dbReference type="GO" id="GO:0005737">
    <property type="term" value="C:cytoplasm"/>
    <property type="evidence" value="ECO:0007669"/>
    <property type="project" value="UniProtKB-ARBA"/>
</dbReference>
<protein>
    <submittedName>
        <fullName evidence="15">P-loop containing nucleoside triphosphate hydrolase protein</fullName>
    </submittedName>
</protein>
<evidence type="ECO:0000256" key="11">
    <source>
        <dbReference type="SAM" id="MobiDB-lite"/>
    </source>
</evidence>
<dbReference type="Pfam" id="PF00664">
    <property type="entry name" value="ABC_membrane"/>
    <property type="match status" value="2"/>
</dbReference>
<feature type="domain" description="ABC transmembrane type-1" evidence="14">
    <location>
        <begin position="942"/>
        <end position="1248"/>
    </location>
</feature>
<gene>
    <name evidence="15" type="ORF">M501DRAFT_938413</name>
</gene>
<evidence type="ECO:0000259" key="14">
    <source>
        <dbReference type="PROSITE" id="PS50929"/>
    </source>
</evidence>
<keyword evidence="5" id="KW-0677">Repeat</keyword>
<dbReference type="PROSITE" id="PS50893">
    <property type="entry name" value="ABC_TRANSPORTER_2"/>
    <property type="match status" value="2"/>
</dbReference>
<dbReference type="FunFam" id="3.40.50.300:FF:000610">
    <property type="entry name" value="Multidrug resistance-associated ABC transporter"/>
    <property type="match status" value="1"/>
</dbReference>
<evidence type="ECO:0000256" key="10">
    <source>
        <dbReference type="ARBA" id="ARBA00023180"/>
    </source>
</evidence>
<feature type="transmembrane region" description="Helical" evidence="12">
    <location>
        <begin position="1086"/>
        <end position="1104"/>
    </location>
</feature>
<feature type="transmembrane region" description="Helical" evidence="12">
    <location>
        <begin position="302"/>
        <end position="320"/>
    </location>
</feature>
<dbReference type="OrthoDB" id="6500128at2759"/>
<dbReference type="PANTHER" id="PTHR24223">
    <property type="entry name" value="ATP-BINDING CASSETTE SUB-FAMILY C"/>
    <property type="match status" value="1"/>
</dbReference>
<dbReference type="CDD" id="cd18596">
    <property type="entry name" value="ABC_6TM_VMR1_D1_like"/>
    <property type="match status" value="1"/>
</dbReference>
<keyword evidence="7" id="KW-0067">ATP-binding</keyword>
<keyword evidence="16" id="KW-1185">Reference proteome</keyword>
<feature type="domain" description="ABC transporter" evidence="13">
    <location>
        <begin position="613"/>
        <end position="863"/>
    </location>
</feature>
<feature type="transmembrane region" description="Helical" evidence="12">
    <location>
        <begin position="1192"/>
        <end position="1214"/>
    </location>
</feature>
<keyword evidence="6" id="KW-0547">Nucleotide-binding</keyword>
<dbReference type="InterPro" id="IPR017871">
    <property type="entry name" value="ABC_transporter-like_CS"/>
</dbReference>
<evidence type="ECO:0000256" key="4">
    <source>
        <dbReference type="ARBA" id="ARBA00022692"/>
    </source>
</evidence>
<feature type="transmembrane region" description="Helical" evidence="12">
    <location>
        <begin position="1110"/>
        <end position="1128"/>
    </location>
</feature>
<dbReference type="InterPro" id="IPR036640">
    <property type="entry name" value="ABC1_TM_sf"/>
</dbReference>
<dbReference type="PROSITE" id="PS50929">
    <property type="entry name" value="ABC_TM1F"/>
    <property type="match status" value="2"/>
</dbReference>
<keyword evidence="9 12" id="KW-0472">Membrane</keyword>
<feature type="domain" description="ABC transmembrane type-1" evidence="14">
    <location>
        <begin position="402"/>
        <end position="585"/>
    </location>
</feature>
<evidence type="ECO:0000256" key="5">
    <source>
        <dbReference type="ARBA" id="ARBA00022737"/>
    </source>
</evidence>
<comment type="subcellular location">
    <subcellularLocation>
        <location evidence="1">Membrane</location>
        <topology evidence="1">Multi-pass membrane protein</topology>
    </subcellularLocation>
</comment>
<dbReference type="InterPro" id="IPR011527">
    <property type="entry name" value="ABC1_TM_dom"/>
</dbReference>
<dbReference type="GO" id="GO:0005524">
    <property type="term" value="F:ATP binding"/>
    <property type="evidence" value="ECO:0007669"/>
    <property type="project" value="UniProtKB-KW"/>
</dbReference>
<feature type="transmembrane region" description="Helical" evidence="12">
    <location>
        <begin position="161"/>
        <end position="180"/>
    </location>
</feature>
<keyword evidence="4 12" id="KW-0812">Transmembrane</keyword>
<dbReference type="PROSITE" id="PS00211">
    <property type="entry name" value="ABC_TRANSPORTER_1"/>
    <property type="match status" value="1"/>
</dbReference>
<dbReference type="CDD" id="cd18604">
    <property type="entry name" value="ABC_6TM_VMR1_D2_like"/>
    <property type="match status" value="1"/>
</dbReference>
<feature type="transmembrane region" description="Helical" evidence="12">
    <location>
        <begin position="1144"/>
        <end position="1161"/>
    </location>
</feature>
<feature type="transmembrane region" description="Helical" evidence="12">
    <location>
        <begin position="98"/>
        <end position="120"/>
    </location>
</feature>
<comment type="similarity">
    <text evidence="2">Belongs to the ABC transporter superfamily. ABCC family. Conjugate transporter (TC 3.A.1.208) subfamily.</text>
</comment>
<feature type="domain" description="ABC transporter" evidence="13">
    <location>
        <begin position="1282"/>
        <end position="1541"/>
    </location>
</feature>
<dbReference type="InterPro" id="IPR003593">
    <property type="entry name" value="AAA+_ATPase"/>
</dbReference>
<organism evidence="15 16">
    <name type="scientific">Patellaria atrata CBS 101060</name>
    <dbReference type="NCBI Taxonomy" id="1346257"/>
    <lineage>
        <taxon>Eukaryota</taxon>
        <taxon>Fungi</taxon>
        <taxon>Dikarya</taxon>
        <taxon>Ascomycota</taxon>
        <taxon>Pezizomycotina</taxon>
        <taxon>Dothideomycetes</taxon>
        <taxon>Dothideomycetes incertae sedis</taxon>
        <taxon>Patellariales</taxon>
        <taxon>Patellariaceae</taxon>
        <taxon>Patellaria</taxon>
    </lineage>
</organism>
<evidence type="ECO:0000259" key="13">
    <source>
        <dbReference type="PROSITE" id="PS50893"/>
    </source>
</evidence>
<feature type="compositionally biased region" description="Low complexity" evidence="11">
    <location>
        <begin position="1400"/>
        <end position="1416"/>
    </location>
</feature>
<feature type="region of interest" description="Disordered" evidence="11">
    <location>
        <begin position="358"/>
        <end position="387"/>
    </location>
</feature>
<sequence>MAASPEIVPIAGLVLVFLATLPALYNLPQLFFKKNQGYRNIDIYEDKDGVATEETQRIYRKTRLPIFMLNLSTSAGFCVSLVAAAFNTVEGSQHGRSYLLVIWSRFTIWALIHIQATNIYSERNPVSRYEFASFHALSNLILLFVIFLTEDLQTILSGHGSLSIVNFVLSALGFFSAIAFPRRPQLYKDGQEVDGQWTVSAFYHYTYSWCSPVLARAAKQRVLRNEDLPLMDHNTRAKDLAEAWVSMQGKGNLAKLIILAHLSAFAKQYIVTLLSGIFLVAPQFAMYRLLRLLEARSNGEDVNFAAGLWVGGLGLAMIIECFLDNWYWWICYGHLQVPIRVQLAALIFSKSMRRKDVKGASTKTSKEQDSKDTTAVNPSEGVGAVKEDNPEDHIQKTRQGTVNLVGIDAKRIADFASYNNVFFAAAIKISVCFTFLGKLIGWQGLLAGVIVHLLSLPLNIYFSRRYADGQDELMRLRDRKLAVLNEALTGIRQIKFSALERQWQKRIEVVRKEELGAQWKVFKADTILIFCWLIGPIMLSATCLGVYATIHGDLSASIAFTTIGILGQIEGTLGFLPELTTIAIDAWVSVKRIDEYLRSPEKEPNETIPGNNVRFEGASISWPRNEEPDEETFILRDISLSFPCKQLSVISGRTGTGKSLLLAAILGEVEILSGRIIVPRAPSLEERCDYKANKSNWIIDEARAFVSQQPWIENCTFRDNVLFGLPYDASRYQQVIEACAMDKDLKMLTDGDLTEIGANGINLSGGQRWRITLARALYSRAGILIMDDIFSAVDAHVGRHILEHALTGSLAQGRTRILVTHHVSLCLAKTDYQVILGDGQVEHAGPVKELAEAGELDGIFDEVEAVVDEEIDARSGSHSTSRHRRYSAASTKPNMVDDGHAIADGKQQPKKFVEEETKKIGYVSWSTYKEYLNATGGVWFWALAMVSYIGYQGLIMGRSWWITIWTQRYDTRSALLDTTHHRTAFISQLNTNHVHTETKKSDPDLMFYIWIYIGISLALTIEGTLRYLWIFHGSIRASRKLFDNLTHAVLRAPLRWVDTVPVGRVLNRFTADFYVIDSEMANATSFMLYNVLGVVGIILAGFIISPWILIPSAVLLAICVNYALYYLAGARESKRLESIAKSPIFDYFGAALAGVSTIRAFDRTSEYIQNFFTKVDSHGKALFYMWLFNRWLSWRLGIIGALFSICTAALIVSLRKIDASLAGFALGFVLQYSDFVVWVLRQYANVELGMNATERIVEYSQLQTENDGGLDAPAAWPTEGRLEVDNLVVGYAPDLVPVLKGLTFSVNSHERIGVVGRTGAGKSSLTLALFRFLEAREGKVYIDGLDISTIKLHDLRSRLAIIPQDPVLFSGTIRSNVDPFNEHEDQPLLDALQRVQLIPSADTSPTPSAAPSSPSSEEAHRPNTPTKNALLTLHSPIAESGSNLSQGQRQLLCLARAIVSRPKIMVLDEATSAVDKATDELIQRSIREEFGSSTLIVIAHRLSTIADFDRILVMGEGRVLEYGSPGELLEKGGEFAGLVKESGEAEVLRGIILGKGDR</sequence>
<dbReference type="GO" id="GO:0140359">
    <property type="term" value="F:ABC-type transporter activity"/>
    <property type="evidence" value="ECO:0007669"/>
    <property type="project" value="InterPro"/>
</dbReference>
<reference evidence="15" key="1">
    <citation type="journal article" date="2020" name="Stud. Mycol.">
        <title>101 Dothideomycetes genomes: a test case for predicting lifestyles and emergence of pathogens.</title>
        <authorList>
            <person name="Haridas S."/>
            <person name="Albert R."/>
            <person name="Binder M."/>
            <person name="Bloem J."/>
            <person name="Labutti K."/>
            <person name="Salamov A."/>
            <person name="Andreopoulos B."/>
            <person name="Baker S."/>
            <person name="Barry K."/>
            <person name="Bills G."/>
            <person name="Bluhm B."/>
            <person name="Cannon C."/>
            <person name="Castanera R."/>
            <person name="Culley D."/>
            <person name="Daum C."/>
            <person name="Ezra D."/>
            <person name="Gonzalez J."/>
            <person name="Henrissat B."/>
            <person name="Kuo A."/>
            <person name="Liang C."/>
            <person name="Lipzen A."/>
            <person name="Lutzoni F."/>
            <person name="Magnuson J."/>
            <person name="Mondo S."/>
            <person name="Nolan M."/>
            <person name="Ohm R."/>
            <person name="Pangilinan J."/>
            <person name="Park H.-J."/>
            <person name="Ramirez L."/>
            <person name="Alfaro M."/>
            <person name="Sun H."/>
            <person name="Tritt A."/>
            <person name="Yoshinaga Y."/>
            <person name="Zwiers L.-H."/>
            <person name="Turgeon B."/>
            <person name="Goodwin S."/>
            <person name="Spatafora J."/>
            <person name="Crous P."/>
            <person name="Grigoriev I."/>
        </authorList>
    </citation>
    <scope>NUCLEOTIDE SEQUENCE</scope>
    <source>
        <strain evidence="15">CBS 101060</strain>
    </source>
</reference>
<dbReference type="Gene3D" id="3.40.50.300">
    <property type="entry name" value="P-loop containing nucleotide triphosphate hydrolases"/>
    <property type="match status" value="2"/>
</dbReference>
<dbReference type="CDD" id="cd03244">
    <property type="entry name" value="ABCC_MRP_domain2"/>
    <property type="match status" value="1"/>
</dbReference>
<dbReference type="PANTHER" id="PTHR24223:SF456">
    <property type="entry name" value="MULTIDRUG RESISTANCE-ASSOCIATED PROTEIN LETHAL(2)03659"/>
    <property type="match status" value="1"/>
</dbReference>
<dbReference type="GO" id="GO:0016020">
    <property type="term" value="C:membrane"/>
    <property type="evidence" value="ECO:0007669"/>
    <property type="project" value="UniProtKB-SubCell"/>
</dbReference>
<dbReference type="FunFam" id="1.20.1560.10:FF:000013">
    <property type="entry name" value="ABC transporter C family member 2"/>
    <property type="match status" value="1"/>
</dbReference>
<proteinExistence type="inferred from homology"/>
<dbReference type="Pfam" id="PF00005">
    <property type="entry name" value="ABC_tran"/>
    <property type="match status" value="2"/>
</dbReference>
<dbReference type="SUPFAM" id="SSF90123">
    <property type="entry name" value="ABC transporter transmembrane region"/>
    <property type="match status" value="2"/>
</dbReference>
<feature type="transmembrane region" description="Helical" evidence="12">
    <location>
        <begin position="931"/>
        <end position="951"/>
    </location>
</feature>
<dbReference type="Gene3D" id="1.20.1560.10">
    <property type="entry name" value="ABC transporter type 1, transmembrane domain"/>
    <property type="match status" value="2"/>
</dbReference>
<dbReference type="EMBL" id="MU006101">
    <property type="protein sequence ID" value="KAF2836953.1"/>
    <property type="molecule type" value="Genomic_DNA"/>
</dbReference>
<accession>A0A9P4VMS3</accession>
<feature type="transmembrane region" description="Helical" evidence="12">
    <location>
        <begin position="66"/>
        <end position="86"/>
    </location>
</feature>
<evidence type="ECO:0000256" key="3">
    <source>
        <dbReference type="ARBA" id="ARBA00022448"/>
    </source>
</evidence>
<feature type="transmembrane region" description="Helical" evidence="12">
    <location>
        <begin position="1007"/>
        <end position="1029"/>
    </location>
</feature>
<name>A0A9P4VMS3_9PEZI</name>
<evidence type="ECO:0000256" key="2">
    <source>
        <dbReference type="ARBA" id="ARBA00009726"/>
    </source>
</evidence>
<feature type="region of interest" description="Disordered" evidence="11">
    <location>
        <begin position="1400"/>
        <end position="1427"/>
    </location>
</feature>
<feature type="transmembrane region" description="Helical" evidence="12">
    <location>
        <begin position="527"/>
        <end position="550"/>
    </location>
</feature>
<feature type="transmembrane region" description="Helical" evidence="12">
    <location>
        <begin position="442"/>
        <end position="462"/>
    </location>
</feature>
<dbReference type="SMART" id="SM00382">
    <property type="entry name" value="AAA"/>
    <property type="match status" value="2"/>
</dbReference>